<dbReference type="InterPro" id="IPR005225">
    <property type="entry name" value="Small_GTP-bd"/>
</dbReference>
<keyword evidence="6 7" id="KW-0342">GTP-binding</keyword>
<dbReference type="InterPro" id="IPR035649">
    <property type="entry name" value="EFG_V"/>
</dbReference>
<dbReference type="Gene3D" id="3.30.70.870">
    <property type="entry name" value="Elongation Factor G (Translational Gtpase), domain 3"/>
    <property type="match status" value="1"/>
</dbReference>
<dbReference type="InterPro" id="IPR004540">
    <property type="entry name" value="Transl_elong_EFG/EF2"/>
</dbReference>
<evidence type="ECO:0000256" key="7">
    <source>
        <dbReference type="HAMAP-Rule" id="MF_03061"/>
    </source>
</evidence>
<feature type="chain" id="PRO_5042218219" description="Elongation factor G, mitochondrial" evidence="8">
    <location>
        <begin position="22"/>
        <end position="785"/>
    </location>
</feature>
<evidence type="ECO:0000256" key="4">
    <source>
        <dbReference type="ARBA" id="ARBA00022768"/>
    </source>
</evidence>
<dbReference type="PRINTS" id="PR00315">
    <property type="entry name" value="ELONGATNFCT"/>
</dbReference>
<dbReference type="GO" id="GO:0032790">
    <property type="term" value="P:ribosome disassembly"/>
    <property type="evidence" value="ECO:0007669"/>
    <property type="project" value="TreeGrafter"/>
</dbReference>
<dbReference type="Gene3D" id="3.30.70.240">
    <property type="match status" value="1"/>
</dbReference>
<dbReference type="InterPro" id="IPR005517">
    <property type="entry name" value="Transl_elong_EFG/EF2_IV"/>
</dbReference>
<protein>
    <recommendedName>
        <fullName evidence="7">Elongation factor G, mitochondrial</fullName>
        <shortName evidence="7">EF-Gmt</shortName>
    </recommendedName>
    <alternativeName>
        <fullName evidence="7">Elongation factor G 1, mitochondrial</fullName>
        <shortName evidence="7">mEF-G 1</shortName>
    </alternativeName>
    <alternativeName>
        <fullName evidence="7">Elongation factor G1</fullName>
    </alternativeName>
</protein>
<dbReference type="CDD" id="cd16262">
    <property type="entry name" value="EFG_III"/>
    <property type="match status" value="1"/>
</dbReference>
<dbReference type="NCBIfam" id="TIGR00231">
    <property type="entry name" value="small_GTP"/>
    <property type="match status" value="1"/>
</dbReference>
<dbReference type="FunFam" id="3.30.70.870:FF:000001">
    <property type="entry name" value="Elongation factor G"/>
    <property type="match status" value="1"/>
</dbReference>
<evidence type="ECO:0000256" key="1">
    <source>
        <dbReference type="ARBA" id="ARBA00004229"/>
    </source>
</evidence>
<dbReference type="GO" id="GO:0070125">
    <property type="term" value="P:mitochondrial translational elongation"/>
    <property type="evidence" value="ECO:0007669"/>
    <property type="project" value="UniProtKB-UniRule"/>
</dbReference>
<keyword evidence="11" id="KW-1185">Reference proteome</keyword>
<dbReference type="GO" id="GO:0009507">
    <property type="term" value="C:chloroplast"/>
    <property type="evidence" value="ECO:0007669"/>
    <property type="project" value="UniProtKB-SubCell"/>
</dbReference>
<evidence type="ECO:0000256" key="3">
    <source>
        <dbReference type="ARBA" id="ARBA00022741"/>
    </source>
</evidence>
<dbReference type="CDD" id="cd03713">
    <property type="entry name" value="EFG_mtEFG_C"/>
    <property type="match status" value="1"/>
</dbReference>
<dbReference type="InterPro" id="IPR000640">
    <property type="entry name" value="EFG_V-like"/>
</dbReference>
<dbReference type="GO" id="GO:0005525">
    <property type="term" value="F:GTP binding"/>
    <property type="evidence" value="ECO:0007669"/>
    <property type="project" value="UniProtKB-UniRule"/>
</dbReference>
<dbReference type="Gene3D" id="2.40.30.10">
    <property type="entry name" value="Translation factors"/>
    <property type="match status" value="1"/>
</dbReference>
<dbReference type="GO" id="GO:0005739">
    <property type="term" value="C:mitochondrion"/>
    <property type="evidence" value="ECO:0007669"/>
    <property type="project" value="UniProtKB-SubCell"/>
</dbReference>
<comment type="similarity">
    <text evidence="7">Belongs to the GTP-binding elongation factor family. EF-G/EF-2 subfamily.</text>
</comment>
<dbReference type="Pfam" id="PF03764">
    <property type="entry name" value="EFG_IV"/>
    <property type="match status" value="1"/>
</dbReference>
<dbReference type="Pfam" id="PF00009">
    <property type="entry name" value="GTP_EFTU"/>
    <property type="match status" value="1"/>
</dbReference>
<dbReference type="NCBIfam" id="NF009381">
    <property type="entry name" value="PRK12740.1-5"/>
    <property type="match status" value="1"/>
</dbReference>
<dbReference type="EMBL" id="BLLK01000022">
    <property type="protein sequence ID" value="GFH46187.1"/>
    <property type="molecule type" value="Genomic_DNA"/>
</dbReference>
<dbReference type="PANTHER" id="PTHR43261">
    <property type="entry name" value="TRANSLATION ELONGATION FACTOR G-RELATED"/>
    <property type="match status" value="1"/>
</dbReference>
<evidence type="ECO:0000256" key="5">
    <source>
        <dbReference type="ARBA" id="ARBA00022917"/>
    </source>
</evidence>
<comment type="subcellular location">
    <subcellularLocation>
        <location evidence="7">Mitochondrion</location>
    </subcellularLocation>
    <subcellularLocation>
        <location evidence="1">Plastid</location>
        <location evidence="1">Chloroplast</location>
    </subcellularLocation>
</comment>
<dbReference type="FunFam" id="3.30.70.240:FF:000001">
    <property type="entry name" value="Elongation factor G"/>
    <property type="match status" value="1"/>
</dbReference>
<feature type="binding site" evidence="7">
    <location>
        <begin position="92"/>
        <end position="99"/>
    </location>
    <ligand>
        <name>GTP</name>
        <dbReference type="ChEBI" id="CHEBI:37565"/>
    </ligand>
</feature>
<dbReference type="SUPFAM" id="SSF54211">
    <property type="entry name" value="Ribosomal protein S5 domain 2-like"/>
    <property type="match status" value="1"/>
</dbReference>
<dbReference type="SUPFAM" id="SSF54980">
    <property type="entry name" value="EF-G C-terminal domain-like"/>
    <property type="match status" value="2"/>
</dbReference>
<keyword evidence="4 7" id="KW-0251">Elongation factor</keyword>
<reference evidence="10 11" key="1">
    <citation type="journal article" date="2021" name="Sci. Rep.">
        <title>The genome of the diatom Chaetoceros tenuissimus carries an ancient integrated fragment of an extant virus.</title>
        <authorList>
            <person name="Hongo Y."/>
            <person name="Kimura K."/>
            <person name="Takaki Y."/>
            <person name="Yoshida Y."/>
            <person name="Baba S."/>
            <person name="Kobayashi G."/>
            <person name="Nagasaki K."/>
            <person name="Hano T."/>
            <person name="Tomaru Y."/>
        </authorList>
    </citation>
    <scope>NUCLEOTIDE SEQUENCE [LARGE SCALE GENOMIC DNA]</scope>
    <source>
        <strain evidence="10 11">NIES-3715</strain>
    </source>
</reference>
<dbReference type="SUPFAM" id="SSF52540">
    <property type="entry name" value="P-loop containing nucleoside triphosphate hydrolases"/>
    <property type="match status" value="1"/>
</dbReference>
<feature type="signal peptide" evidence="8">
    <location>
        <begin position="1"/>
        <end position="21"/>
    </location>
</feature>
<proteinExistence type="inferred from homology"/>
<dbReference type="Pfam" id="PF22042">
    <property type="entry name" value="EF-G_D2"/>
    <property type="match status" value="1"/>
</dbReference>
<dbReference type="InterPro" id="IPR041095">
    <property type="entry name" value="EFG_II"/>
</dbReference>
<comment type="function">
    <text evidence="7">Mitochondrial GTPase that catalyzes the GTP-dependent ribosomal translocation step during translation elongation. During this step, the ribosome changes from the pre-translocational (PRE) to the post-translocational (POST) state as the newly formed A-site-bound peptidyl-tRNA and P-site-bound deacylated tRNA move to the P and E sites, respectively. Catalyzes the coordinated movement of the two tRNA molecules, the mRNA and conformational changes in the ribosome.</text>
</comment>
<dbReference type="FunFam" id="2.40.30.10:FF:000006">
    <property type="entry name" value="Elongation factor G"/>
    <property type="match status" value="1"/>
</dbReference>
<dbReference type="PANTHER" id="PTHR43261:SF1">
    <property type="entry name" value="RIBOSOME-RELEASING FACTOR 2, MITOCHONDRIAL"/>
    <property type="match status" value="1"/>
</dbReference>
<evidence type="ECO:0000259" key="9">
    <source>
        <dbReference type="PROSITE" id="PS51722"/>
    </source>
</evidence>
<dbReference type="SUPFAM" id="SSF50447">
    <property type="entry name" value="Translation proteins"/>
    <property type="match status" value="1"/>
</dbReference>
<name>A0AAD3H0J6_9STRA</name>
<dbReference type="GO" id="GO:0003746">
    <property type="term" value="F:translation elongation factor activity"/>
    <property type="evidence" value="ECO:0007669"/>
    <property type="project" value="UniProtKB-UniRule"/>
</dbReference>
<feature type="binding site" evidence="7">
    <location>
        <begin position="210"/>
        <end position="213"/>
    </location>
    <ligand>
        <name>GTP</name>
        <dbReference type="ChEBI" id="CHEBI:37565"/>
    </ligand>
</feature>
<comment type="pathway">
    <text evidence="7">Protein biosynthesis; polypeptide chain elongation.</text>
</comment>
<dbReference type="SMART" id="SM00889">
    <property type="entry name" value="EFG_IV"/>
    <property type="match status" value="1"/>
</dbReference>
<evidence type="ECO:0000313" key="10">
    <source>
        <dbReference type="EMBL" id="GFH46187.1"/>
    </source>
</evidence>
<organism evidence="10 11">
    <name type="scientific">Chaetoceros tenuissimus</name>
    <dbReference type="NCBI Taxonomy" id="426638"/>
    <lineage>
        <taxon>Eukaryota</taxon>
        <taxon>Sar</taxon>
        <taxon>Stramenopiles</taxon>
        <taxon>Ochrophyta</taxon>
        <taxon>Bacillariophyta</taxon>
        <taxon>Coscinodiscophyceae</taxon>
        <taxon>Chaetocerotophycidae</taxon>
        <taxon>Chaetocerotales</taxon>
        <taxon>Chaetocerotaceae</taxon>
        <taxon>Chaetoceros</taxon>
    </lineage>
</organism>
<dbReference type="Pfam" id="PF14492">
    <property type="entry name" value="EFG_III"/>
    <property type="match status" value="1"/>
</dbReference>
<dbReference type="HAMAP" id="MF_00054_B">
    <property type="entry name" value="EF_G_EF_2_B"/>
    <property type="match status" value="1"/>
</dbReference>
<dbReference type="InterPro" id="IPR053905">
    <property type="entry name" value="EF-G-like_DII"/>
</dbReference>
<dbReference type="CDD" id="cd01886">
    <property type="entry name" value="EF-G"/>
    <property type="match status" value="1"/>
</dbReference>
<dbReference type="FunFam" id="3.30.230.10:FF:000003">
    <property type="entry name" value="Elongation factor G"/>
    <property type="match status" value="1"/>
</dbReference>
<dbReference type="InterPro" id="IPR000795">
    <property type="entry name" value="T_Tr_GTP-bd_dom"/>
</dbReference>
<keyword evidence="5 7" id="KW-0648">Protein biosynthesis</keyword>
<dbReference type="NCBIfam" id="TIGR00484">
    <property type="entry name" value="EF-G"/>
    <property type="match status" value="1"/>
</dbReference>
<evidence type="ECO:0000256" key="8">
    <source>
        <dbReference type="SAM" id="SignalP"/>
    </source>
</evidence>
<comment type="caution">
    <text evidence="10">The sequence shown here is derived from an EMBL/GenBank/DDBJ whole genome shotgun (WGS) entry which is preliminary data.</text>
</comment>
<dbReference type="Gene3D" id="3.30.230.10">
    <property type="match status" value="1"/>
</dbReference>
<sequence length="785" mass="85334">MVSKGLAGAAALAFTLATAGAFAPGRAFVKSPLSPQSYGINKAVDVDGVVAAGAQISKALNMAAQELDLKEANGSKFREVNIEDYRNIGIMAHIDAGKTTTTERILYYTGKSYKIGEVHEGGATMDWMEQEQERGITITSAATTCAWKDHRINIIDTPGHVDFTLEVERSLRVLDGAVAVFDGVAGVEPQSETVWRQADKYKVPRMCFLNKMDRTGADFYFCVNTIIDLLGATPAVLQIPIGSEGDFLGVIDLVTMEAIVWRGEDLGASFDVIPLDECNDIDLVDDALKAKAAEWREKLIETVVEVDEDALMAYLEGEEPDVPTMKKLIRKGTLDLAFVPVLTGTAFKNKGVQPLLDAVIDYMPAPTDVDAIAGVTEDNEATSRPSSDKEPFSALAFKIANDPFVGSLTFTRIYSGELEAGSTVYNSVKGKNERIGRMLQMHANDRTEIKNAVAGDIVALVGLKDTTTGETLCTKDKAVILEKMEFPEPVIKVAVEPKTKNDQQKMSEALVRLAAEDPSFRFSRDEETGQTVIEGMGELHLEIIVDRMKREFNVEANVGAPSVSYREAITQTAEIDYTHKKQSGGSGQYARVKIIFEPKEFSDEEGAMDFEFVSDIKGGSVPREYIPGVQKGIESVLGSGVVAGYPVLGMKATLVDGAYHDVDSSVMAFEIAGRAATRDGLKKAKARLMEPLMKVDITTPEEYMGDILGDINSRRGLVGDLGERGNAKTISATVPLANMFQYVSTLRSMSKGRANYSMKLADYDFVPPAIELELKAGFKAAEEEE</sequence>
<dbReference type="GO" id="GO:0003924">
    <property type="term" value="F:GTPase activity"/>
    <property type="evidence" value="ECO:0007669"/>
    <property type="project" value="UniProtKB-UniRule"/>
</dbReference>
<evidence type="ECO:0000256" key="6">
    <source>
        <dbReference type="ARBA" id="ARBA00023134"/>
    </source>
</evidence>
<gene>
    <name evidence="10" type="ORF">CTEN210_02661</name>
</gene>
<dbReference type="PROSITE" id="PS51722">
    <property type="entry name" value="G_TR_2"/>
    <property type="match status" value="1"/>
</dbReference>
<dbReference type="InterPro" id="IPR009000">
    <property type="entry name" value="Transl_B-barrel_sf"/>
</dbReference>
<dbReference type="CDD" id="cd04088">
    <property type="entry name" value="EFG_mtEFG_II"/>
    <property type="match status" value="1"/>
</dbReference>
<dbReference type="InterPro" id="IPR014721">
    <property type="entry name" value="Ribsml_uS5_D2-typ_fold_subgr"/>
</dbReference>
<dbReference type="CDD" id="cd01434">
    <property type="entry name" value="EFG_mtEFG1_IV"/>
    <property type="match status" value="1"/>
</dbReference>
<comment type="similarity">
    <text evidence="2">Belongs to the TRAFAC class translation factor GTPase superfamily. Classic translation factor GTPase family. EF-G/EF-2 subfamily.</text>
</comment>
<dbReference type="InterPro" id="IPR027417">
    <property type="entry name" value="P-loop_NTPase"/>
</dbReference>
<dbReference type="SMART" id="SM00838">
    <property type="entry name" value="EFG_C"/>
    <property type="match status" value="1"/>
</dbReference>
<keyword evidence="8" id="KW-0732">Signal</keyword>
<feature type="binding site" evidence="7">
    <location>
        <begin position="156"/>
        <end position="160"/>
    </location>
    <ligand>
        <name>GTP</name>
        <dbReference type="ChEBI" id="CHEBI:37565"/>
    </ligand>
</feature>
<evidence type="ECO:0000256" key="2">
    <source>
        <dbReference type="ARBA" id="ARBA00005870"/>
    </source>
</evidence>
<keyword evidence="7" id="KW-0496">Mitochondrion</keyword>
<dbReference type="PROSITE" id="PS00301">
    <property type="entry name" value="G_TR_1"/>
    <property type="match status" value="1"/>
</dbReference>
<dbReference type="InterPro" id="IPR009022">
    <property type="entry name" value="EFG_III"/>
</dbReference>
<dbReference type="Proteomes" id="UP001054902">
    <property type="component" value="Unassembled WGS sequence"/>
</dbReference>
<dbReference type="InterPro" id="IPR047872">
    <property type="entry name" value="EFG_IV"/>
</dbReference>
<dbReference type="Pfam" id="PF00679">
    <property type="entry name" value="EFG_C"/>
    <property type="match status" value="1"/>
</dbReference>
<dbReference type="InterPro" id="IPR020568">
    <property type="entry name" value="Ribosomal_Su5_D2-typ_SF"/>
</dbReference>
<keyword evidence="3 7" id="KW-0547">Nucleotide-binding</keyword>
<evidence type="ECO:0000313" key="11">
    <source>
        <dbReference type="Proteomes" id="UP001054902"/>
    </source>
</evidence>
<feature type="domain" description="Tr-type G" evidence="9">
    <location>
        <begin position="83"/>
        <end position="367"/>
    </location>
</feature>
<dbReference type="AlphaFoldDB" id="A0AAD3H0J6"/>
<dbReference type="Gene3D" id="3.40.50.300">
    <property type="entry name" value="P-loop containing nucleotide triphosphate hydrolases"/>
    <property type="match status" value="1"/>
</dbReference>
<dbReference type="InterPro" id="IPR035647">
    <property type="entry name" value="EFG_III/V"/>
</dbReference>
<accession>A0AAD3H0J6</accession>
<dbReference type="FunFam" id="3.40.50.300:FF:000029">
    <property type="entry name" value="Elongation factor G"/>
    <property type="match status" value="1"/>
</dbReference>
<dbReference type="InterPro" id="IPR031157">
    <property type="entry name" value="G_TR_CS"/>
</dbReference>